<dbReference type="PANTHER" id="PTHR23416:SF23">
    <property type="entry name" value="ACETYLTRANSFERASE C18B11.09C-RELATED"/>
    <property type="match status" value="1"/>
</dbReference>
<dbReference type="InterPro" id="IPR018357">
    <property type="entry name" value="Hexapep_transf_CS"/>
</dbReference>
<dbReference type="RefSeq" id="WP_132244422.1">
    <property type="nucleotide sequence ID" value="NZ_SLWV01000008.1"/>
</dbReference>
<protein>
    <submittedName>
        <fullName evidence="4">Succinyltransferase-like protein</fullName>
    </submittedName>
</protein>
<keyword evidence="5" id="KW-1185">Reference proteome</keyword>
<dbReference type="PROSITE" id="PS00101">
    <property type="entry name" value="HEXAPEP_TRANSFERASES"/>
    <property type="match status" value="1"/>
</dbReference>
<dbReference type="GO" id="GO:0008374">
    <property type="term" value="F:O-acyltransferase activity"/>
    <property type="evidence" value="ECO:0007669"/>
    <property type="project" value="TreeGrafter"/>
</dbReference>
<evidence type="ECO:0000313" key="4">
    <source>
        <dbReference type="EMBL" id="TCO76458.1"/>
    </source>
</evidence>
<proteinExistence type="inferred from homology"/>
<dbReference type="AlphaFoldDB" id="A0A4R2L1M4"/>
<dbReference type="CDD" id="cd04647">
    <property type="entry name" value="LbH_MAT_like"/>
    <property type="match status" value="1"/>
</dbReference>
<reference evidence="4 5" key="1">
    <citation type="submission" date="2019-03" db="EMBL/GenBank/DDBJ databases">
        <title>Genomic Encyclopedia of Type Strains, Phase IV (KMG-IV): sequencing the most valuable type-strain genomes for metagenomic binning, comparative biology and taxonomic classification.</title>
        <authorList>
            <person name="Goeker M."/>
        </authorList>
    </citation>
    <scope>NUCLEOTIDE SEQUENCE [LARGE SCALE GENOMIC DNA]</scope>
    <source>
        <strain evidence="4 5">DSM 102940</strain>
    </source>
</reference>
<dbReference type="OrthoDB" id="9801697at2"/>
<name>A0A4R2L1M4_9FIRM</name>
<dbReference type="InterPro" id="IPR001451">
    <property type="entry name" value="Hexapep"/>
</dbReference>
<dbReference type="InterPro" id="IPR011004">
    <property type="entry name" value="Trimer_LpxA-like_sf"/>
</dbReference>
<dbReference type="Pfam" id="PF00132">
    <property type="entry name" value="Hexapep"/>
    <property type="match status" value="1"/>
</dbReference>
<keyword evidence="3" id="KW-0677">Repeat</keyword>
<evidence type="ECO:0000313" key="5">
    <source>
        <dbReference type="Proteomes" id="UP000294919"/>
    </source>
</evidence>
<comment type="caution">
    <text evidence="4">The sequence shown here is derived from an EMBL/GenBank/DDBJ whole genome shotgun (WGS) entry which is preliminary data.</text>
</comment>
<comment type="similarity">
    <text evidence="1">Belongs to the transferase hexapeptide repeat family.</text>
</comment>
<gene>
    <name evidence="4" type="ORF">EV214_10860</name>
</gene>
<evidence type="ECO:0000256" key="3">
    <source>
        <dbReference type="ARBA" id="ARBA00022737"/>
    </source>
</evidence>
<dbReference type="PANTHER" id="PTHR23416">
    <property type="entry name" value="SIALIC ACID SYNTHASE-RELATED"/>
    <property type="match status" value="1"/>
</dbReference>
<dbReference type="Gene3D" id="2.160.10.10">
    <property type="entry name" value="Hexapeptide repeat proteins"/>
    <property type="match status" value="1"/>
</dbReference>
<dbReference type="Proteomes" id="UP000294919">
    <property type="component" value="Unassembled WGS sequence"/>
</dbReference>
<dbReference type="InterPro" id="IPR051159">
    <property type="entry name" value="Hexapeptide_acetyltransf"/>
</dbReference>
<sequence>MKDYSLIKTCLINSFSRNLNCKNGQLKIYRGAKLDLHSTAKIDLNADLHMNMYHFKGSKAEGYLKMHENSKLHVNGEFKVFYGSTIQIFKDAELTIGKGYINSNSVIACSKNICICDGATIARGVYIYDGDHHKIQDDKGNTLNPSKPIFIGENVWIGTNSVILKGVDIGKGSIVAAGSVVTKNVPPNTIVAGVPAKIIKYIQRWG</sequence>
<accession>A0A4R2L1M4</accession>
<evidence type="ECO:0000256" key="1">
    <source>
        <dbReference type="ARBA" id="ARBA00007274"/>
    </source>
</evidence>
<organism evidence="4 5">
    <name type="scientific">Marinisporobacter balticus</name>
    <dbReference type="NCBI Taxonomy" id="2018667"/>
    <lineage>
        <taxon>Bacteria</taxon>
        <taxon>Bacillati</taxon>
        <taxon>Bacillota</taxon>
        <taxon>Clostridia</taxon>
        <taxon>Peptostreptococcales</taxon>
        <taxon>Thermotaleaceae</taxon>
        <taxon>Marinisporobacter</taxon>
    </lineage>
</organism>
<dbReference type="EMBL" id="SLWV01000008">
    <property type="protein sequence ID" value="TCO76458.1"/>
    <property type="molecule type" value="Genomic_DNA"/>
</dbReference>
<evidence type="ECO:0000256" key="2">
    <source>
        <dbReference type="ARBA" id="ARBA00022679"/>
    </source>
</evidence>
<keyword evidence="2 4" id="KW-0808">Transferase</keyword>
<dbReference type="SUPFAM" id="SSF51161">
    <property type="entry name" value="Trimeric LpxA-like enzymes"/>
    <property type="match status" value="1"/>
</dbReference>